<dbReference type="PANTHER" id="PTHR12227">
    <property type="entry name" value="GLYCERATE KINASE"/>
    <property type="match status" value="1"/>
</dbReference>
<dbReference type="InterPro" id="IPR038614">
    <property type="entry name" value="GK_N_sf"/>
</dbReference>
<dbReference type="RefSeq" id="WP_343892669.1">
    <property type="nucleotide sequence ID" value="NZ_BAAAEH010000061.1"/>
</dbReference>
<feature type="domain" description="MOFRL-associated" evidence="2">
    <location>
        <begin position="18"/>
        <end position="242"/>
    </location>
</feature>
<dbReference type="Gene3D" id="3.40.1480.10">
    <property type="entry name" value="MOFRL domain"/>
    <property type="match status" value="1"/>
</dbReference>
<proteinExistence type="predicted"/>
<dbReference type="PANTHER" id="PTHR12227:SF0">
    <property type="entry name" value="GLYCERATE KINASE"/>
    <property type="match status" value="1"/>
</dbReference>
<dbReference type="InterPro" id="IPR007835">
    <property type="entry name" value="MOFRL"/>
</dbReference>
<dbReference type="Pfam" id="PF13660">
    <property type="entry name" value="DUF4147"/>
    <property type="match status" value="1"/>
</dbReference>
<dbReference type="Pfam" id="PF05161">
    <property type="entry name" value="MOFRL"/>
    <property type="match status" value="1"/>
</dbReference>
<dbReference type="SUPFAM" id="SSF82544">
    <property type="entry name" value="GckA/TtuD-like"/>
    <property type="match status" value="1"/>
</dbReference>
<keyword evidence="3" id="KW-0808">Transferase</keyword>
<dbReference type="InterPro" id="IPR037035">
    <property type="entry name" value="GK-like_C_sf"/>
</dbReference>
<feature type="domain" description="MOFRL" evidence="1">
    <location>
        <begin position="319"/>
        <end position="424"/>
    </location>
</feature>
<organism evidence="3 4">
    <name type="scientific">Sphingomonas oligophenolica</name>
    <dbReference type="NCBI Taxonomy" id="301154"/>
    <lineage>
        <taxon>Bacteria</taxon>
        <taxon>Pseudomonadati</taxon>
        <taxon>Pseudomonadota</taxon>
        <taxon>Alphaproteobacteria</taxon>
        <taxon>Sphingomonadales</taxon>
        <taxon>Sphingomonadaceae</taxon>
        <taxon>Sphingomonas</taxon>
    </lineage>
</organism>
<dbReference type="EMBL" id="JBDIME010000020">
    <property type="protein sequence ID" value="MEN2791765.1"/>
    <property type="molecule type" value="Genomic_DNA"/>
</dbReference>
<reference evidence="3 4" key="1">
    <citation type="submission" date="2024-05" db="EMBL/GenBank/DDBJ databases">
        <authorList>
            <person name="Liu Q."/>
            <person name="Xin Y.-H."/>
        </authorList>
    </citation>
    <scope>NUCLEOTIDE SEQUENCE [LARGE SCALE GENOMIC DNA]</scope>
    <source>
        <strain evidence="3 4">CGMCC 1.10181</strain>
    </source>
</reference>
<keyword evidence="4" id="KW-1185">Reference proteome</keyword>
<comment type="caution">
    <text evidence="3">The sequence shown here is derived from an EMBL/GenBank/DDBJ whole genome shotgun (WGS) entry which is preliminary data.</text>
</comment>
<protein>
    <submittedName>
        <fullName evidence="3">Glycerate kinase</fullName>
    </submittedName>
</protein>
<evidence type="ECO:0000259" key="2">
    <source>
        <dbReference type="Pfam" id="PF13660"/>
    </source>
</evidence>
<evidence type="ECO:0000313" key="3">
    <source>
        <dbReference type="EMBL" id="MEN2791765.1"/>
    </source>
</evidence>
<dbReference type="Gene3D" id="3.40.50.10180">
    <property type="entry name" value="Glycerate kinase, MOFRL-like N-terminal domain"/>
    <property type="match status" value="1"/>
</dbReference>
<sequence length="439" mass="44822">MSGSPLPSSSSTAAQALLRALFETTVDAVSAERCLPPAIPRETTSGRTLIIAIGKAAAAMASVAASQINGPLSGLVITRHGHSGPPHSLPANFEIIEAGHPVPDTESLAAARHALELVGGLGAQDRLLALVSGGGSALFALPVPGVSLGDKQVVTRALLRSGATIAEINSVRKHLSLVKGGRLAVAAAPAQVTTLIISDVPGDDPSFVASGPTVADHTSLGMAREILARNGIDVPASVIAALRNPENETPPPDSPGLAGSEVRIVARAADALAAARRLAEEQGYAVTDLGDRLEAEAKQLGADHAALALRLSADGQPRVILSGGETIVRVTNPHGRGGRNLEYLLGLAIALDGAPRIHAIACDTDGIDGTEDNAGAIVTPSTLSRARALGLDARRMLCSNLAYDFFDALGDLVITGPTRTNVNDLRAILIAPEGMPDLT</sequence>
<dbReference type="InterPro" id="IPR039760">
    <property type="entry name" value="MOFRL_protein"/>
</dbReference>
<dbReference type="GO" id="GO:0016301">
    <property type="term" value="F:kinase activity"/>
    <property type="evidence" value="ECO:0007669"/>
    <property type="project" value="UniProtKB-KW"/>
</dbReference>
<evidence type="ECO:0000313" key="4">
    <source>
        <dbReference type="Proteomes" id="UP001419910"/>
    </source>
</evidence>
<accession>A0ABU9Y7G8</accession>
<name>A0ABU9Y7G8_9SPHN</name>
<keyword evidence="3" id="KW-0418">Kinase</keyword>
<gene>
    <name evidence="3" type="ORF">ABC974_19190</name>
</gene>
<evidence type="ECO:0000259" key="1">
    <source>
        <dbReference type="Pfam" id="PF05161"/>
    </source>
</evidence>
<dbReference type="InterPro" id="IPR025286">
    <property type="entry name" value="MOFRL_assoc_dom"/>
</dbReference>
<dbReference type="Proteomes" id="UP001419910">
    <property type="component" value="Unassembled WGS sequence"/>
</dbReference>